<proteinExistence type="predicted"/>
<dbReference type="PANTHER" id="PTHR11505">
    <property type="entry name" value="L1 TRANSPOSABLE ELEMENT-RELATED"/>
    <property type="match status" value="1"/>
</dbReference>
<reference evidence="1" key="2">
    <citation type="submission" date="2025-08" db="UniProtKB">
        <authorList>
            <consortium name="Ensembl"/>
        </authorList>
    </citation>
    <scope>IDENTIFICATION</scope>
</reference>
<evidence type="ECO:0000313" key="1">
    <source>
        <dbReference type="Ensembl" id="ENSPFOP00000029054.1"/>
    </source>
</evidence>
<dbReference type="InterPro" id="IPR004244">
    <property type="entry name" value="Transposase_22"/>
</dbReference>
<dbReference type="AlphaFoldDB" id="A0A096MCB3"/>
<dbReference type="Ensembl" id="ENSPFOT00000028788.1">
    <property type="protein sequence ID" value="ENSPFOP00000029054.1"/>
    <property type="gene ID" value="ENSPFOG00000022927.1"/>
</dbReference>
<dbReference type="STRING" id="48698.ENSPFOP00000029054"/>
<accession>A0A096MCB3</accession>
<name>A0A096MCB3_POEFO</name>
<dbReference type="Proteomes" id="UP000028760">
    <property type="component" value="Unassembled WGS sequence"/>
</dbReference>
<dbReference type="Gene3D" id="3.30.70.1820">
    <property type="entry name" value="L1 transposable element, RRM domain"/>
    <property type="match status" value="1"/>
</dbReference>
<protein>
    <submittedName>
        <fullName evidence="1">Uncharacterized protein</fullName>
    </submittedName>
</protein>
<sequence>IGMKNDIKQDMNSYMSEMNKKLGEVSSDFRNQAVRLTEAEQRVNELKTVNMDLRDSLSYCLKQQKTLLDKVTDLEGRSRRNNIHVYGIKEEAEGTMQTFIANFLKERLSVSQDLQIQPAHRSLGPKTVHTRQFHRCHIKEKILKAAWGKKIFYDGKLISFSHDIRSLIRIER</sequence>
<reference evidence="2" key="1">
    <citation type="submission" date="2013-10" db="EMBL/GenBank/DDBJ databases">
        <authorList>
            <person name="Schartl M."/>
            <person name="Warren W."/>
        </authorList>
    </citation>
    <scope>NUCLEOTIDE SEQUENCE [LARGE SCALE GENOMIC DNA]</scope>
    <source>
        <strain evidence="2">female</strain>
    </source>
</reference>
<organism evidence="1 2">
    <name type="scientific">Poecilia formosa</name>
    <name type="common">Amazon molly</name>
    <name type="synonym">Limia formosa</name>
    <dbReference type="NCBI Taxonomy" id="48698"/>
    <lineage>
        <taxon>Eukaryota</taxon>
        <taxon>Metazoa</taxon>
        <taxon>Chordata</taxon>
        <taxon>Craniata</taxon>
        <taxon>Vertebrata</taxon>
        <taxon>Euteleostomi</taxon>
        <taxon>Actinopterygii</taxon>
        <taxon>Neopterygii</taxon>
        <taxon>Teleostei</taxon>
        <taxon>Neoteleostei</taxon>
        <taxon>Acanthomorphata</taxon>
        <taxon>Ovalentaria</taxon>
        <taxon>Atherinomorphae</taxon>
        <taxon>Cyprinodontiformes</taxon>
        <taxon>Poeciliidae</taxon>
        <taxon>Poeciliinae</taxon>
        <taxon>Poecilia</taxon>
    </lineage>
</organism>
<keyword evidence="2" id="KW-1185">Reference proteome</keyword>
<reference evidence="1" key="3">
    <citation type="submission" date="2025-09" db="UniProtKB">
        <authorList>
            <consortium name="Ensembl"/>
        </authorList>
    </citation>
    <scope>IDENTIFICATION</scope>
</reference>
<evidence type="ECO:0000313" key="2">
    <source>
        <dbReference type="Proteomes" id="UP000028760"/>
    </source>
</evidence>
<dbReference type="EMBL" id="AYCK01026067">
    <property type="status" value="NOT_ANNOTATED_CDS"/>
    <property type="molecule type" value="Genomic_DNA"/>
</dbReference>
<dbReference type="OMA" id="HRCHIKE"/>